<evidence type="ECO:0000313" key="2">
    <source>
        <dbReference type="Proteomes" id="UP000182761"/>
    </source>
</evidence>
<dbReference type="OrthoDB" id="1238027at2"/>
<dbReference type="Gene3D" id="2.40.30.200">
    <property type="match status" value="1"/>
</dbReference>
<dbReference type="EMBL" id="FCOR01000018">
    <property type="protein sequence ID" value="CVK17172.1"/>
    <property type="molecule type" value="Genomic_DNA"/>
</dbReference>
<name>A0A0X3AS55_9FLAO</name>
<protein>
    <submittedName>
        <fullName evidence="1">Phage tail protein</fullName>
    </submittedName>
</protein>
<reference evidence="1 2" key="1">
    <citation type="submission" date="2016-01" db="EMBL/GenBank/DDBJ databases">
        <authorList>
            <person name="McClelland M."/>
            <person name="Jain A."/>
            <person name="Saraogi P."/>
            <person name="Mendelson R."/>
            <person name="Westerman R."/>
            <person name="SanMiguel P."/>
            <person name="Csonka L."/>
        </authorList>
    </citation>
    <scope>NUCLEOTIDE SEQUENCE [LARGE SCALE GENOMIC DNA]</scope>
    <source>
        <strain evidence="1 2">R-53146</strain>
    </source>
</reference>
<dbReference type="RefSeq" id="WP_055426339.1">
    <property type="nucleotide sequence ID" value="NZ_FCOR01000018.1"/>
</dbReference>
<dbReference type="Proteomes" id="UP000182761">
    <property type="component" value="Unassembled WGS sequence"/>
</dbReference>
<keyword evidence="2" id="KW-1185">Reference proteome</keyword>
<accession>A0A0X3AS55</accession>
<organism evidence="1 2">
    <name type="scientific">Apibacter mensalis</name>
    <dbReference type="NCBI Taxonomy" id="1586267"/>
    <lineage>
        <taxon>Bacteria</taxon>
        <taxon>Pseudomonadati</taxon>
        <taxon>Bacteroidota</taxon>
        <taxon>Flavobacteriia</taxon>
        <taxon>Flavobacteriales</taxon>
        <taxon>Weeksellaceae</taxon>
        <taxon>Apibacter</taxon>
    </lineage>
</organism>
<sequence>MYSIAYKFNGQNIKDLDIIISQSYGLTDLPKTKEPLIANWPDQHGIDVDLSNRVYDPRMIKLNCFMKCENEEDFITKSLKLNQLLTNNNSSGLLSLVVDFPFTKPLVYAVYLSGEISHTKKWRNGVFFSTFTLEFIEPEPMKISIIARPSATSVIFTEPIAQDILLNIYTINGGIMKVEKDVLISRGDYYFPIFWNSWQDTEFSGYLIITCNEGINELHLAASDEYIILTNGI</sequence>
<dbReference type="AlphaFoldDB" id="A0A0X3AS55"/>
<evidence type="ECO:0000313" key="1">
    <source>
        <dbReference type="EMBL" id="CVK17172.1"/>
    </source>
</evidence>
<proteinExistence type="predicted"/>
<gene>
    <name evidence="1" type="ORF">Ga0061079_11811</name>
</gene>